<dbReference type="OrthoDB" id="408631at2759"/>
<proteinExistence type="predicted"/>
<dbReference type="InParanoid" id="A0A2J6SFA9"/>
<dbReference type="Gene3D" id="3.40.50.1820">
    <property type="entry name" value="alpha/beta hydrolase"/>
    <property type="match status" value="1"/>
</dbReference>
<dbReference type="GeneID" id="36592398"/>
<organism evidence="1 2">
    <name type="scientific">Hyaloscypha bicolor E</name>
    <dbReference type="NCBI Taxonomy" id="1095630"/>
    <lineage>
        <taxon>Eukaryota</taxon>
        <taxon>Fungi</taxon>
        <taxon>Dikarya</taxon>
        <taxon>Ascomycota</taxon>
        <taxon>Pezizomycotina</taxon>
        <taxon>Leotiomycetes</taxon>
        <taxon>Helotiales</taxon>
        <taxon>Hyaloscyphaceae</taxon>
        <taxon>Hyaloscypha</taxon>
        <taxon>Hyaloscypha bicolor</taxon>
    </lineage>
</organism>
<dbReference type="Proteomes" id="UP000235371">
    <property type="component" value="Unassembled WGS sequence"/>
</dbReference>
<dbReference type="STRING" id="1095630.A0A2J6SFA9"/>
<accession>A0A2J6SFA9</accession>
<gene>
    <name evidence="1" type="ORF">K444DRAFT_638938</name>
</gene>
<protein>
    <submittedName>
        <fullName evidence="1">Uncharacterized protein</fullName>
    </submittedName>
</protein>
<name>A0A2J6SFA9_9HELO</name>
<dbReference type="EMBL" id="KZ613921">
    <property type="protein sequence ID" value="PMD49457.1"/>
    <property type="molecule type" value="Genomic_DNA"/>
</dbReference>
<evidence type="ECO:0000313" key="2">
    <source>
        <dbReference type="Proteomes" id="UP000235371"/>
    </source>
</evidence>
<dbReference type="AlphaFoldDB" id="A0A2J6SFA9"/>
<keyword evidence="2" id="KW-1185">Reference proteome</keyword>
<dbReference type="InterPro" id="IPR029058">
    <property type="entry name" value="AB_hydrolase_fold"/>
</dbReference>
<reference evidence="1 2" key="1">
    <citation type="submission" date="2016-04" db="EMBL/GenBank/DDBJ databases">
        <title>A degradative enzymes factory behind the ericoid mycorrhizal symbiosis.</title>
        <authorList>
            <consortium name="DOE Joint Genome Institute"/>
            <person name="Martino E."/>
            <person name="Morin E."/>
            <person name="Grelet G."/>
            <person name="Kuo A."/>
            <person name="Kohler A."/>
            <person name="Daghino S."/>
            <person name="Barry K."/>
            <person name="Choi C."/>
            <person name="Cichocki N."/>
            <person name="Clum A."/>
            <person name="Copeland A."/>
            <person name="Hainaut M."/>
            <person name="Haridas S."/>
            <person name="Labutti K."/>
            <person name="Lindquist E."/>
            <person name="Lipzen A."/>
            <person name="Khouja H.-R."/>
            <person name="Murat C."/>
            <person name="Ohm R."/>
            <person name="Olson A."/>
            <person name="Spatafora J."/>
            <person name="Veneault-Fourrey C."/>
            <person name="Henrissat B."/>
            <person name="Grigoriev I."/>
            <person name="Martin F."/>
            <person name="Perotto S."/>
        </authorList>
    </citation>
    <scope>NUCLEOTIDE SEQUENCE [LARGE SCALE GENOMIC DNA]</scope>
    <source>
        <strain evidence="1 2">E</strain>
    </source>
</reference>
<dbReference type="RefSeq" id="XP_024726361.1">
    <property type="nucleotide sequence ID" value="XM_024884321.1"/>
</dbReference>
<evidence type="ECO:0000313" key="1">
    <source>
        <dbReference type="EMBL" id="PMD49457.1"/>
    </source>
</evidence>
<sequence length="168" mass="19254">MDPRPKPEEKPQPETFPKWNPTAVFLPLMDMYGVNYSKDPRFRPILAQLNTLLNDDILLIVLNIDILLHEQLPFVERLKKDIEQNPIEREKGKRVEGVAIENGFHGWIESKKHLHNLMPHKCRFLVVLERTAGSSATLSGLRAVVLVALSFIVQSGRTAVKTLQEQRE</sequence>